<dbReference type="PANTHER" id="PTHR42852:SF17">
    <property type="entry name" value="THIOREDOXIN-LIKE PROTEIN HI_1115"/>
    <property type="match status" value="1"/>
</dbReference>
<dbReference type="PANTHER" id="PTHR42852">
    <property type="entry name" value="THIOL:DISULFIDE INTERCHANGE PROTEIN DSBE"/>
    <property type="match status" value="1"/>
</dbReference>
<feature type="domain" description="Thioredoxin" evidence="2">
    <location>
        <begin position="4"/>
        <end position="164"/>
    </location>
</feature>
<organism evidence="3 4">
    <name type="scientific">Guptibacillus hwajinpoensis</name>
    <dbReference type="NCBI Taxonomy" id="208199"/>
    <lineage>
        <taxon>Bacteria</taxon>
        <taxon>Bacillati</taxon>
        <taxon>Bacillota</taxon>
        <taxon>Bacilli</taxon>
        <taxon>Bacillales</taxon>
        <taxon>Guptibacillaceae</taxon>
        <taxon>Guptibacillus</taxon>
    </lineage>
</organism>
<dbReference type="Proteomes" id="UP000447833">
    <property type="component" value="Unassembled WGS sequence"/>
</dbReference>
<gene>
    <name evidence="3" type="ORF">GLW07_12045</name>
</gene>
<dbReference type="InterPro" id="IPR036249">
    <property type="entry name" value="Thioredoxin-like_sf"/>
</dbReference>
<evidence type="ECO:0000313" key="3">
    <source>
        <dbReference type="EMBL" id="MYL64083.1"/>
    </source>
</evidence>
<dbReference type="GO" id="GO:0016491">
    <property type="term" value="F:oxidoreductase activity"/>
    <property type="evidence" value="ECO:0007669"/>
    <property type="project" value="InterPro"/>
</dbReference>
<dbReference type="SUPFAM" id="SSF52833">
    <property type="entry name" value="Thioredoxin-like"/>
    <property type="match status" value="1"/>
</dbReference>
<sequence>MSKFALKDAVPNITLPAVNGEEYSFESYRKEKGGWHLVIFFRGSWCPVCVSDLENLEESTGFFESKNVHITTISTDKFEDLKAMAEEKNLSFPVLADKEYKALKAYDVHYHREDDPYEDHGAHGEPAYFLIDEKGKLLYQQRQTSPFGRPTVTELRKIVQYIGKTYKA</sequence>
<evidence type="ECO:0000313" key="4">
    <source>
        <dbReference type="Proteomes" id="UP000447833"/>
    </source>
</evidence>
<evidence type="ECO:0000256" key="1">
    <source>
        <dbReference type="ARBA" id="ARBA00023157"/>
    </source>
</evidence>
<evidence type="ECO:0000259" key="2">
    <source>
        <dbReference type="PROSITE" id="PS51352"/>
    </source>
</evidence>
<name>A0A845EZT6_9BACL</name>
<comment type="caution">
    <text evidence="3">The sequence shown here is derived from an EMBL/GenBank/DDBJ whole genome shotgun (WGS) entry which is preliminary data.</text>
</comment>
<accession>A0A845EZT6</accession>
<reference evidence="3 4" key="1">
    <citation type="submission" date="2019-11" db="EMBL/GenBank/DDBJ databases">
        <title>Genome sequences of 17 halophilic strains isolated from different environments.</title>
        <authorList>
            <person name="Furrow R.E."/>
        </authorList>
    </citation>
    <scope>NUCLEOTIDE SEQUENCE [LARGE SCALE GENOMIC DNA]</scope>
    <source>
        <strain evidence="3 4">22506_14_FS</strain>
    </source>
</reference>
<dbReference type="Gene3D" id="3.40.30.10">
    <property type="entry name" value="Glutaredoxin"/>
    <property type="match status" value="1"/>
</dbReference>
<dbReference type="AlphaFoldDB" id="A0A845EZT6"/>
<dbReference type="EMBL" id="WMEY01000003">
    <property type="protein sequence ID" value="MYL64083.1"/>
    <property type="molecule type" value="Genomic_DNA"/>
</dbReference>
<dbReference type="PROSITE" id="PS51352">
    <property type="entry name" value="THIOREDOXIN_2"/>
    <property type="match status" value="1"/>
</dbReference>
<dbReference type="InterPro" id="IPR050553">
    <property type="entry name" value="Thioredoxin_ResA/DsbE_sf"/>
</dbReference>
<dbReference type="RefSeq" id="WP_160919531.1">
    <property type="nucleotide sequence ID" value="NZ_WMEY01000003.1"/>
</dbReference>
<protein>
    <submittedName>
        <fullName evidence="3">Redoxin domain-containing protein</fullName>
    </submittedName>
</protein>
<proteinExistence type="predicted"/>
<keyword evidence="1" id="KW-1015">Disulfide bond</keyword>
<dbReference type="Pfam" id="PF00578">
    <property type="entry name" value="AhpC-TSA"/>
    <property type="match status" value="1"/>
</dbReference>
<dbReference type="InterPro" id="IPR013766">
    <property type="entry name" value="Thioredoxin_domain"/>
</dbReference>
<dbReference type="GO" id="GO:0016209">
    <property type="term" value="F:antioxidant activity"/>
    <property type="evidence" value="ECO:0007669"/>
    <property type="project" value="InterPro"/>
</dbReference>
<dbReference type="InterPro" id="IPR000866">
    <property type="entry name" value="AhpC/TSA"/>
</dbReference>